<dbReference type="SUPFAM" id="SSF53474">
    <property type="entry name" value="alpha/beta-Hydrolases"/>
    <property type="match status" value="1"/>
</dbReference>
<keyword evidence="6 8" id="KW-0645">Protease</keyword>
<feature type="domain" description="AB hydrolase-1" evidence="10">
    <location>
        <begin position="366"/>
        <end position="629"/>
    </location>
</feature>
<feature type="compositionally biased region" description="Acidic residues" evidence="9">
    <location>
        <begin position="41"/>
        <end position="52"/>
    </location>
</feature>
<dbReference type="Proteomes" id="UP000297716">
    <property type="component" value="Unassembled WGS sequence"/>
</dbReference>
<dbReference type="PRINTS" id="PR00793">
    <property type="entry name" value="PROAMNOPTASE"/>
</dbReference>
<dbReference type="InterPro" id="IPR000073">
    <property type="entry name" value="AB_hydrolase_1"/>
</dbReference>
<reference evidence="11 12" key="1">
    <citation type="submission" date="2019-03" db="EMBL/GenBank/DDBJ databases">
        <title>Draft genome sequence of Xylaria hypoxylon DSM 108379, a ubiquitous saprotrophic-parasitic fungi on hardwood.</title>
        <authorList>
            <person name="Buettner E."/>
            <person name="Leonhardt S."/>
            <person name="Gebauer A.M."/>
            <person name="Liers C."/>
            <person name="Hofrichter M."/>
            <person name="Kellner H."/>
        </authorList>
    </citation>
    <scope>NUCLEOTIDE SEQUENCE [LARGE SCALE GENOMIC DNA]</scope>
    <source>
        <strain evidence="11 12">DSM 108379</strain>
    </source>
</reference>
<comment type="subcellular location">
    <subcellularLocation>
        <location evidence="2">Cytoplasm</location>
    </subcellularLocation>
</comment>
<evidence type="ECO:0000256" key="6">
    <source>
        <dbReference type="ARBA" id="ARBA00022670"/>
    </source>
</evidence>
<keyword evidence="7 8" id="KW-0378">Hydrolase</keyword>
<dbReference type="InterPro" id="IPR029058">
    <property type="entry name" value="AB_hydrolase_fold"/>
</dbReference>
<dbReference type="Pfam" id="PF00561">
    <property type="entry name" value="Abhydrolase_1"/>
    <property type="match status" value="1"/>
</dbReference>
<keyword evidence="12" id="KW-1185">Reference proteome</keyword>
<comment type="catalytic activity">
    <reaction evidence="1 8">
        <text>Release of N-terminal proline from a peptide.</text>
        <dbReference type="EC" id="3.4.11.5"/>
    </reaction>
</comment>
<dbReference type="OrthoDB" id="10249433at2759"/>
<dbReference type="InterPro" id="IPR005944">
    <property type="entry name" value="Pro_iminopeptidase"/>
</dbReference>
<keyword evidence="5" id="KW-0963">Cytoplasm</keyword>
<dbReference type="Gene3D" id="3.30.710.10">
    <property type="entry name" value="Potassium Channel Kv1.1, Chain A"/>
    <property type="match status" value="1"/>
</dbReference>
<dbReference type="GO" id="GO:0006508">
    <property type="term" value="P:proteolysis"/>
    <property type="evidence" value="ECO:0007669"/>
    <property type="project" value="UniProtKB-KW"/>
</dbReference>
<evidence type="ECO:0000313" key="12">
    <source>
        <dbReference type="Proteomes" id="UP000297716"/>
    </source>
</evidence>
<evidence type="ECO:0000256" key="5">
    <source>
        <dbReference type="ARBA" id="ARBA00022490"/>
    </source>
</evidence>
<evidence type="ECO:0000256" key="1">
    <source>
        <dbReference type="ARBA" id="ARBA00001585"/>
    </source>
</evidence>
<dbReference type="InterPro" id="IPR011333">
    <property type="entry name" value="SKP1/BTB/POZ_sf"/>
</dbReference>
<evidence type="ECO:0000313" key="11">
    <source>
        <dbReference type="EMBL" id="TGJ79968.1"/>
    </source>
</evidence>
<evidence type="ECO:0000256" key="8">
    <source>
        <dbReference type="RuleBase" id="RU003421"/>
    </source>
</evidence>
<evidence type="ECO:0000256" key="4">
    <source>
        <dbReference type="ARBA" id="ARBA00022438"/>
    </source>
</evidence>
<accession>A0A4Z0YIU7</accession>
<evidence type="ECO:0000256" key="7">
    <source>
        <dbReference type="ARBA" id="ARBA00022801"/>
    </source>
</evidence>
<dbReference type="InterPro" id="IPR002410">
    <property type="entry name" value="Peptidase_S33"/>
</dbReference>
<dbReference type="GO" id="GO:0005737">
    <property type="term" value="C:cytoplasm"/>
    <property type="evidence" value="ECO:0007669"/>
    <property type="project" value="UniProtKB-SubCell"/>
</dbReference>
<evidence type="ECO:0000259" key="10">
    <source>
        <dbReference type="Pfam" id="PF00561"/>
    </source>
</evidence>
<keyword evidence="4 8" id="KW-0031">Aminopeptidase</keyword>
<evidence type="ECO:0000256" key="2">
    <source>
        <dbReference type="ARBA" id="ARBA00004496"/>
    </source>
</evidence>
<dbReference type="EC" id="3.4.11.5" evidence="8"/>
<proteinExistence type="inferred from homology"/>
<name>A0A4Z0YIU7_9PEZI</name>
<protein>
    <recommendedName>
        <fullName evidence="8">Proline iminopeptidase</fullName>
        <ecNumber evidence="8">3.4.11.5</ecNumber>
    </recommendedName>
</protein>
<gene>
    <name evidence="11" type="ORF">E0Z10_g8808</name>
</gene>
<dbReference type="NCBIfam" id="TIGR01249">
    <property type="entry name" value="pro_imino_pep_1"/>
    <property type="match status" value="1"/>
</dbReference>
<feature type="region of interest" description="Disordered" evidence="9">
    <location>
        <begin position="32"/>
        <end position="52"/>
    </location>
</feature>
<comment type="similarity">
    <text evidence="3 8">Belongs to the peptidase S33 family.</text>
</comment>
<dbReference type="STRING" id="37992.A0A4Z0YIU7"/>
<dbReference type="EMBL" id="SKBN01000251">
    <property type="protein sequence ID" value="TGJ79968.1"/>
    <property type="molecule type" value="Genomic_DNA"/>
</dbReference>
<dbReference type="PANTHER" id="PTHR43722:SF1">
    <property type="entry name" value="PROLINE IMINOPEPTIDASE"/>
    <property type="match status" value="1"/>
</dbReference>
<comment type="caution">
    <text evidence="11">The sequence shown here is derived from an EMBL/GenBank/DDBJ whole genome shotgun (WGS) entry which is preliminary data.</text>
</comment>
<dbReference type="Gene3D" id="3.40.50.1820">
    <property type="entry name" value="alpha/beta hydrolase"/>
    <property type="match status" value="1"/>
</dbReference>
<evidence type="ECO:0000256" key="3">
    <source>
        <dbReference type="ARBA" id="ARBA00010088"/>
    </source>
</evidence>
<sequence>MGTQYYVLDPDGDVIITLRNFNAPFAIPPFGEELISSPPESEPEPSVECPQDAEEEAVVERMTPVEEVPLTVVEPPVPEEPVEYLEPPAPEVPVEYFEPAVQLRVSSAHLRLGSPYFKKALDGPFKESHLATDGLRHVDAEDWDAEAFLIVMRIIHGQNHGVPRSLDLEMLAKVAAIVDYYQCQEMLEPFAEIWNLRREKRSLPPNIKAKDRLVHWVYQSQNPSFATAIDIGRRQFIGQLADMFDGLLERFYKEPPECNFECASMKLGALMRELRHKKELHFHTRADESFQNYSAASVIEAAYSIQSPSCDHGYYTRNSCSLRNLIESESPIIGYTHEAAYDSGHLRVGSIHEVYYEQYGKTDGLPVIFLHGGPGGNTNPGCAKFFNPAVYRVVLMDQRGVGKSRPRNELRENTTQHLSDDIERVREHLGIGKWHMVFGGSWGSTLGLFYAQAHADKVGSLVLRGVFTIRKSELQIGGIPAAALFFPQQWEQFLAYLPETERADPMNAYYARITSEDREVSSAAAREWNRWDMFVGTLKPDIESLANLDDPEWNLTHALFESHYLFQHAAWLEDGELLFPANMEKIKDIPGAIVQGRYDMVCPPVTAWDVHKAWPKSSLHWIDDAGHATSEPGTAAKLIEDVKLAFY</sequence>
<dbReference type="PANTHER" id="PTHR43722">
    <property type="entry name" value="PROLINE IMINOPEPTIDASE"/>
    <property type="match status" value="1"/>
</dbReference>
<evidence type="ECO:0000256" key="9">
    <source>
        <dbReference type="SAM" id="MobiDB-lite"/>
    </source>
</evidence>
<dbReference type="GO" id="GO:0004177">
    <property type="term" value="F:aminopeptidase activity"/>
    <property type="evidence" value="ECO:0007669"/>
    <property type="project" value="UniProtKB-KW"/>
</dbReference>
<organism evidence="11 12">
    <name type="scientific">Xylaria hypoxylon</name>
    <dbReference type="NCBI Taxonomy" id="37992"/>
    <lineage>
        <taxon>Eukaryota</taxon>
        <taxon>Fungi</taxon>
        <taxon>Dikarya</taxon>
        <taxon>Ascomycota</taxon>
        <taxon>Pezizomycotina</taxon>
        <taxon>Sordariomycetes</taxon>
        <taxon>Xylariomycetidae</taxon>
        <taxon>Xylariales</taxon>
        <taxon>Xylariaceae</taxon>
        <taxon>Xylaria</taxon>
    </lineage>
</organism>
<dbReference type="AlphaFoldDB" id="A0A4Z0YIU7"/>